<gene>
    <name evidence="1" type="ORF">PCON_09997</name>
</gene>
<keyword evidence="2" id="KW-1185">Reference proteome</keyword>
<evidence type="ECO:0000313" key="1">
    <source>
        <dbReference type="EMBL" id="CCX10403.1"/>
    </source>
</evidence>
<sequence>MTTPMFLPPPPTSTIQIKHLRHSHRNSRHRHLNQTYSNFGAVTATELNTSSFGTSTTKTLLPAIDGPVNSRDKYEQLL</sequence>
<reference evidence="1 2" key="1">
    <citation type="journal article" date="2013" name="PLoS Genet.">
        <title>The genome and development-dependent transcriptomes of Pyronema confluens: a window into fungal evolution.</title>
        <authorList>
            <person name="Traeger S."/>
            <person name="Altegoer F."/>
            <person name="Freitag M."/>
            <person name="Gabaldon T."/>
            <person name="Kempken F."/>
            <person name="Kumar A."/>
            <person name="Marcet-Houben M."/>
            <person name="Poggeler S."/>
            <person name="Stajich J.E."/>
            <person name="Nowrousian M."/>
        </authorList>
    </citation>
    <scope>NUCLEOTIDE SEQUENCE [LARGE SCALE GENOMIC DNA]</scope>
    <source>
        <strain evidence="2">CBS 100304</strain>
        <tissue evidence="1">Vegetative mycelium</tissue>
    </source>
</reference>
<protein>
    <submittedName>
        <fullName evidence="1">Uncharacterized protein</fullName>
    </submittedName>
</protein>
<proteinExistence type="predicted"/>
<accession>U4LFK5</accession>
<dbReference type="Proteomes" id="UP000018144">
    <property type="component" value="Unassembled WGS sequence"/>
</dbReference>
<name>U4LFK5_PYROM</name>
<dbReference type="AlphaFoldDB" id="U4LFK5"/>
<dbReference type="EMBL" id="HF935540">
    <property type="protein sequence ID" value="CCX10403.1"/>
    <property type="molecule type" value="Genomic_DNA"/>
</dbReference>
<organism evidence="1 2">
    <name type="scientific">Pyronema omphalodes (strain CBS 100304)</name>
    <name type="common">Pyronema confluens</name>
    <dbReference type="NCBI Taxonomy" id="1076935"/>
    <lineage>
        <taxon>Eukaryota</taxon>
        <taxon>Fungi</taxon>
        <taxon>Dikarya</taxon>
        <taxon>Ascomycota</taxon>
        <taxon>Pezizomycotina</taxon>
        <taxon>Pezizomycetes</taxon>
        <taxon>Pezizales</taxon>
        <taxon>Pyronemataceae</taxon>
        <taxon>Pyronema</taxon>
    </lineage>
</organism>
<evidence type="ECO:0000313" key="2">
    <source>
        <dbReference type="Proteomes" id="UP000018144"/>
    </source>
</evidence>